<dbReference type="Pfam" id="PF15372">
    <property type="entry name" value="DUF4600"/>
    <property type="match status" value="1"/>
</dbReference>
<evidence type="ECO:0000256" key="2">
    <source>
        <dbReference type="SAM" id="MobiDB-lite"/>
    </source>
</evidence>
<evidence type="ECO:0000256" key="1">
    <source>
        <dbReference type="SAM" id="Coils"/>
    </source>
</evidence>
<feature type="coiled-coil region" evidence="1">
    <location>
        <begin position="55"/>
        <end position="132"/>
    </location>
</feature>
<gene>
    <name evidence="3" type="primary">CSON000648</name>
</gene>
<organism evidence="3">
    <name type="scientific">Culicoides sonorensis</name>
    <name type="common">Biting midge</name>
    <dbReference type="NCBI Taxonomy" id="179676"/>
    <lineage>
        <taxon>Eukaryota</taxon>
        <taxon>Metazoa</taxon>
        <taxon>Ecdysozoa</taxon>
        <taxon>Arthropoda</taxon>
        <taxon>Hexapoda</taxon>
        <taxon>Insecta</taxon>
        <taxon>Pterygota</taxon>
        <taxon>Neoptera</taxon>
        <taxon>Endopterygota</taxon>
        <taxon>Diptera</taxon>
        <taxon>Nematocera</taxon>
        <taxon>Chironomoidea</taxon>
        <taxon>Ceratopogonidae</taxon>
        <taxon>Ceratopogoninae</taxon>
        <taxon>Culicoides</taxon>
        <taxon>Monoculicoides</taxon>
    </lineage>
</organism>
<dbReference type="EMBL" id="UFQT01000109">
    <property type="protein sequence ID" value="SSX20141.1"/>
    <property type="molecule type" value="Genomic_DNA"/>
</dbReference>
<reference evidence="3" key="1">
    <citation type="submission" date="2018-07" db="EMBL/GenBank/DDBJ databases">
        <authorList>
            <person name="Quirk P.G."/>
            <person name="Krulwich T.A."/>
        </authorList>
    </citation>
    <scope>NUCLEOTIDE SEQUENCE</scope>
</reference>
<feature type="coiled-coil region" evidence="1">
    <location>
        <begin position="159"/>
        <end position="186"/>
    </location>
</feature>
<proteinExistence type="predicted"/>
<protein>
    <submittedName>
        <fullName evidence="3">CSON000648 protein</fullName>
    </submittedName>
</protein>
<dbReference type="InterPro" id="IPR028022">
    <property type="entry name" value="DUF4600"/>
</dbReference>
<evidence type="ECO:0000313" key="3">
    <source>
        <dbReference type="EMBL" id="SSX20141.1"/>
    </source>
</evidence>
<dbReference type="OMA" id="NELMICH"/>
<accession>A0A336LT82</accession>
<feature type="region of interest" description="Disordered" evidence="2">
    <location>
        <begin position="1"/>
        <end position="36"/>
    </location>
</feature>
<keyword evidence="1" id="KW-0175">Coiled coil</keyword>
<dbReference type="VEuPathDB" id="VectorBase:CSON000648"/>
<name>A0A336LT82_CULSO</name>
<feature type="compositionally biased region" description="Basic residues" evidence="2">
    <location>
        <begin position="8"/>
        <end position="24"/>
    </location>
</feature>
<sequence length="224" mass="26578">MTLEKEKKEHHHHKPVHHHHHHSLGTKPETGTTEDSHNVIEGHETVVTCYGNDEIRALKEELEIESKMRNQAQSRYTELNQQVQDFNFDSDNFKNNPESKYDSLITKQNCVNDALSNQVQEARDKLSKLSHSLKNIEICGKDCHLSNKDLCIHYECLTKSELTKEIKRLERMHIDLRSNLDRLQWRLDCEAKNYYHLLDNYQKLQVELYYLEHLSEKYAVRGIW</sequence>
<dbReference type="AlphaFoldDB" id="A0A336LT82"/>